<dbReference type="Pfam" id="PF26341">
    <property type="entry name" value="AAA_SelU"/>
    <property type="match status" value="1"/>
</dbReference>
<evidence type="ECO:0000256" key="1">
    <source>
        <dbReference type="ARBA" id="ARBA00023266"/>
    </source>
</evidence>
<evidence type="ECO:0000259" key="2">
    <source>
        <dbReference type="PROSITE" id="PS50206"/>
    </source>
</evidence>
<proteinExistence type="predicted"/>
<accession>A0ABR6X565</accession>
<gene>
    <name evidence="3" type="primary">mnmH</name>
    <name evidence="3" type="ORF">H8K52_11790</name>
</gene>
<dbReference type="EMBL" id="JACOFW010000012">
    <property type="protein sequence ID" value="MBC3808026.1"/>
    <property type="molecule type" value="Genomic_DNA"/>
</dbReference>
<dbReference type="RefSeq" id="WP_186923105.1">
    <property type="nucleotide sequence ID" value="NZ_JACOFW010000012.1"/>
</dbReference>
<dbReference type="PROSITE" id="PS50206">
    <property type="entry name" value="RHODANESE_3"/>
    <property type="match status" value="1"/>
</dbReference>
<organism evidence="3 4">
    <name type="scientific">Undibacterium seohonense</name>
    <dbReference type="NCBI Taxonomy" id="1344950"/>
    <lineage>
        <taxon>Bacteria</taxon>
        <taxon>Pseudomonadati</taxon>
        <taxon>Pseudomonadota</taxon>
        <taxon>Betaproteobacteria</taxon>
        <taxon>Burkholderiales</taxon>
        <taxon>Oxalobacteraceae</taxon>
        <taxon>Undibacterium</taxon>
    </lineage>
</organism>
<evidence type="ECO:0000313" key="4">
    <source>
        <dbReference type="Proteomes" id="UP000648257"/>
    </source>
</evidence>
<protein>
    <submittedName>
        <fullName evidence="3">tRNA 2-selenouridine(34) synthase MnmH</fullName>
    </submittedName>
</protein>
<dbReference type="PANTHER" id="PTHR30401">
    <property type="entry name" value="TRNA 2-SELENOURIDINE SYNTHASE"/>
    <property type="match status" value="1"/>
</dbReference>
<dbReference type="NCBIfam" id="NF008752">
    <property type="entry name" value="PRK11784.1-4"/>
    <property type="match status" value="1"/>
</dbReference>
<dbReference type="Pfam" id="PF00581">
    <property type="entry name" value="Rhodanese"/>
    <property type="match status" value="1"/>
</dbReference>
<dbReference type="InterPro" id="IPR017582">
    <property type="entry name" value="SelU"/>
</dbReference>
<dbReference type="Gene3D" id="3.40.50.300">
    <property type="entry name" value="P-loop containing nucleotide triphosphate hydrolases"/>
    <property type="match status" value="1"/>
</dbReference>
<sequence length="356" mass="40420">MSTSRLISFELAYPSLSAFDCVIDVRSPDEFAEDHIPGAINCPVLDNEERITVGTMYKQVSPFEAKKLGAALVAKNIGKHIEQLFLDKPKEWKPLIYCWRGGNRSGSMTHILAKIGWHAIQLDGGYKAFRRFVNQQLPELSAQAKWVVLCGETGTGKSRLLQQLRSQGAQVIDLEELAHHRGSVLGKLPNNRQPSQKSFETAIWQHLSHFDFNRPVYVEAESKKVGNLRVPDAMMEKMRRSSCIQLQLSLTNRIALLSDDYRHFIDDTALLSEQLSCLTDLHGKEQIHIWSELAKNKQVNELIEQLLQKHYDPAYQKAIARNFALIAQAKSYTIENITDNAYEVLAKQIIHDELAE</sequence>
<evidence type="ECO:0000313" key="3">
    <source>
        <dbReference type="EMBL" id="MBC3808026.1"/>
    </source>
</evidence>
<dbReference type="PANTHER" id="PTHR30401:SF0">
    <property type="entry name" value="TRNA 2-SELENOURIDINE SYNTHASE"/>
    <property type="match status" value="1"/>
</dbReference>
<dbReference type="SUPFAM" id="SSF52821">
    <property type="entry name" value="Rhodanese/Cell cycle control phosphatase"/>
    <property type="match status" value="1"/>
</dbReference>
<feature type="domain" description="Rhodanese" evidence="2">
    <location>
        <begin position="22"/>
        <end position="138"/>
    </location>
</feature>
<dbReference type="InterPro" id="IPR027417">
    <property type="entry name" value="P-loop_NTPase"/>
</dbReference>
<keyword evidence="4" id="KW-1185">Reference proteome</keyword>
<name>A0ABR6X565_9BURK</name>
<reference evidence="3 4" key="1">
    <citation type="submission" date="2020-08" db="EMBL/GenBank/DDBJ databases">
        <title>Novel species isolated from subtropical streams in China.</title>
        <authorList>
            <person name="Lu H."/>
        </authorList>
    </citation>
    <scope>NUCLEOTIDE SEQUENCE [LARGE SCALE GENOMIC DNA]</scope>
    <source>
        <strain evidence="3 4">KACC 16656</strain>
    </source>
</reference>
<dbReference type="SMART" id="SM00450">
    <property type="entry name" value="RHOD"/>
    <property type="match status" value="1"/>
</dbReference>
<dbReference type="InterPro" id="IPR036873">
    <property type="entry name" value="Rhodanese-like_dom_sf"/>
</dbReference>
<dbReference type="InterPro" id="IPR058840">
    <property type="entry name" value="AAA_SelU"/>
</dbReference>
<dbReference type="InterPro" id="IPR001763">
    <property type="entry name" value="Rhodanese-like_dom"/>
</dbReference>
<dbReference type="Gene3D" id="3.40.250.10">
    <property type="entry name" value="Rhodanese-like domain"/>
    <property type="match status" value="1"/>
</dbReference>
<dbReference type="Proteomes" id="UP000648257">
    <property type="component" value="Unassembled WGS sequence"/>
</dbReference>
<keyword evidence="1" id="KW-0711">Selenium</keyword>
<dbReference type="NCBIfam" id="NF008750">
    <property type="entry name" value="PRK11784.1-2"/>
    <property type="match status" value="1"/>
</dbReference>
<dbReference type="InterPro" id="IPR025662">
    <property type="entry name" value="Sigma_54_int_dom_ATP-bd_1"/>
</dbReference>
<dbReference type="NCBIfam" id="TIGR03167">
    <property type="entry name" value="tRNA_sel_U_synt"/>
    <property type="match status" value="1"/>
</dbReference>
<dbReference type="PROSITE" id="PS00675">
    <property type="entry name" value="SIGMA54_INTERACT_1"/>
    <property type="match status" value="1"/>
</dbReference>
<comment type="caution">
    <text evidence="3">The sequence shown here is derived from an EMBL/GenBank/DDBJ whole genome shotgun (WGS) entry which is preliminary data.</text>
</comment>